<dbReference type="OrthoDB" id="8449479at2"/>
<gene>
    <name evidence="2" type="ORF">D1O30_03505</name>
</gene>
<comment type="caution">
    <text evidence="2">The sequence shown here is derived from an EMBL/GenBank/DDBJ whole genome shotgun (WGS) entry which is preliminary data.</text>
</comment>
<proteinExistence type="predicted"/>
<reference evidence="2 3" key="1">
    <citation type="submission" date="2018-08" db="EMBL/GenBank/DDBJ databases">
        <title>Genome sequence of Methylocystis hirsuta CSC1, a methanotroph able to accumulate PHAs.</title>
        <authorList>
            <person name="Bordel S."/>
            <person name="Rodriguez E."/>
            <person name="Gancedo J."/>
            <person name="Munoz R."/>
        </authorList>
    </citation>
    <scope>NUCLEOTIDE SEQUENCE [LARGE SCALE GENOMIC DNA]</scope>
    <source>
        <strain evidence="2 3">CSC1</strain>
    </source>
</reference>
<evidence type="ECO:0000256" key="1">
    <source>
        <dbReference type="SAM" id="Phobius"/>
    </source>
</evidence>
<name>A0A3M9XL80_9HYPH</name>
<sequence>MESVKQWFQDWSDACEYAKECAPDFSFLSSFAFGEPYTALISIAGVCWLVWALNERAIERKAAVLQARAVKAESRSGPLDAALREMTRAPGKAAKEEKLAA</sequence>
<dbReference type="EMBL" id="QWDD01000001">
    <property type="protein sequence ID" value="RNJ48824.1"/>
    <property type="molecule type" value="Genomic_DNA"/>
</dbReference>
<dbReference type="Proteomes" id="UP000268623">
    <property type="component" value="Unassembled WGS sequence"/>
</dbReference>
<protein>
    <submittedName>
        <fullName evidence="2">Uncharacterized protein</fullName>
    </submittedName>
</protein>
<feature type="transmembrane region" description="Helical" evidence="1">
    <location>
        <begin position="36"/>
        <end position="53"/>
    </location>
</feature>
<organism evidence="2 3">
    <name type="scientific">Methylocystis hirsuta</name>
    <dbReference type="NCBI Taxonomy" id="369798"/>
    <lineage>
        <taxon>Bacteria</taxon>
        <taxon>Pseudomonadati</taxon>
        <taxon>Pseudomonadota</taxon>
        <taxon>Alphaproteobacteria</taxon>
        <taxon>Hyphomicrobiales</taxon>
        <taxon>Methylocystaceae</taxon>
        <taxon>Methylocystis</taxon>
    </lineage>
</organism>
<dbReference type="AlphaFoldDB" id="A0A3M9XL80"/>
<evidence type="ECO:0000313" key="2">
    <source>
        <dbReference type="EMBL" id="RNJ48824.1"/>
    </source>
</evidence>
<keyword evidence="1" id="KW-0472">Membrane</keyword>
<keyword evidence="3" id="KW-1185">Reference proteome</keyword>
<evidence type="ECO:0000313" key="3">
    <source>
        <dbReference type="Proteomes" id="UP000268623"/>
    </source>
</evidence>
<keyword evidence="1" id="KW-0812">Transmembrane</keyword>
<dbReference type="RefSeq" id="WP_123174822.1">
    <property type="nucleotide sequence ID" value="NZ_QWDD01000001.1"/>
</dbReference>
<keyword evidence="1" id="KW-1133">Transmembrane helix</keyword>
<accession>A0A3M9XL80</accession>